<dbReference type="OrthoDB" id="9768127at2"/>
<evidence type="ECO:0000256" key="6">
    <source>
        <dbReference type="PIRNR" id="PIRNR003101"/>
    </source>
</evidence>
<evidence type="ECO:0000259" key="7">
    <source>
        <dbReference type="SMART" id="SM00842"/>
    </source>
</evidence>
<dbReference type="SUPFAM" id="SSF53067">
    <property type="entry name" value="Actin-like ATPase domain"/>
    <property type="match status" value="2"/>
</dbReference>
<keyword evidence="2 5" id="KW-0132">Cell division</keyword>
<dbReference type="STRING" id="1147123.SAMN05443428_10591"/>
<comment type="similarity">
    <text evidence="5 6">Belongs to the FtsA/MreB family.</text>
</comment>
<comment type="subcellular location">
    <subcellularLocation>
        <location evidence="5">Cell membrane</location>
        <topology evidence="5">Peripheral membrane protein</topology>
        <orientation evidence="5">Cytoplasmic side</orientation>
    </subcellularLocation>
    <text evidence="5">Localizes to the Z ring in an FtsZ-dependent manner. Targeted to the membrane through a conserved C-terminal amphipathic helix.</text>
</comment>
<evidence type="ECO:0000313" key="8">
    <source>
        <dbReference type="EMBL" id="SKA83463.1"/>
    </source>
</evidence>
<evidence type="ECO:0000256" key="1">
    <source>
        <dbReference type="ARBA" id="ARBA00022475"/>
    </source>
</evidence>
<dbReference type="AlphaFoldDB" id="A0A1T4X1D6"/>
<evidence type="ECO:0000256" key="5">
    <source>
        <dbReference type="HAMAP-Rule" id="MF_02033"/>
    </source>
</evidence>
<dbReference type="HAMAP" id="MF_02033">
    <property type="entry name" value="FtsA"/>
    <property type="match status" value="1"/>
</dbReference>
<evidence type="ECO:0000256" key="4">
    <source>
        <dbReference type="ARBA" id="ARBA00023306"/>
    </source>
</evidence>
<dbReference type="InterPro" id="IPR043129">
    <property type="entry name" value="ATPase_NBD"/>
</dbReference>
<gene>
    <name evidence="5" type="primary">ftsA</name>
    <name evidence="8" type="ORF">SAMN05443428_10591</name>
</gene>
<dbReference type="Pfam" id="PF14450">
    <property type="entry name" value="FtsA"/>
    <property type="match status" value="1"/>
</dbReference>
<dbReference type="Pfam" id="PF02491">
    <property type="entry name" value="SHS2_FTSA"/>
    <property type="match status" value="1"/>
</dbReference>
<dbReference type="InterPro" id="IPR020823">
    <property type="entry name" value="Cell_div_FtsA"/>
</dbReference>
<keyword evidence="9" id="KW-1185">Reference proteome</keyword>
<proteinExistence type="inferred from homology"/>
<dbReference type="InterPro" id="IPR050696">
    <property type="entry name" value="FtsA/MreB"/>
</dbReference>
<reference evidence="9" key="1">
    <citation type="submission" date="2017-02" db="EMBL/GenBank/DDBJ databases">
        <authorList>
            <person name="Varghese N."/>
            <person name="Submissions S."/>
        </authorList>
    </citation>
    <scope>NUCLEOTIDE SEQUENCE [LARGE SCALE GENOMIC DNA]</scope>
    <source>
        <strain evidence="9">USBA 833</strain>
    </source>
</reference>
<dbReference type="PANTHER" id="PTHR32432:SF4">
    <property type="entry name" value="CELL DIVISION PROTEIN FTSA"/>
    <property type="match status" value="1"/>
</dbReference>
<dbReference type="GO" id="GO:0009898">
    <property type="term" value="C:cytoplasmic side of plasma membrane"/>
    <property type="evidence" value="ECO:0007669"/>
    <property type="project" value="UniProtKB-UniRule"/>
</dbReference>
<evidence type="ECO:0000256" key="3">
    <source>
        <dbReference type="ARBA" id="ARBA00023136"/>
    </source>
</evidence>
<accession>A0A1T4X1D6</accession>
<dbReference type="RefSeq" id="WP_078695911.1">
    <property type="nucleotide sequence ID" value="NZ_FUYH01000005.1"/>
</dbReference>
<keyword evidence="1 5" id="KW-1003">Cell membrane</keyword>
<dbReference type="PANTHER" id="PTHR32432">
    <property type="entry name" value="CELL DIVISION PROTEIN FTSA-RELATED"/>
    <property type="match status" value="1"/>
</dbReference>
<sequence>MGNIVVSLDIGSSKVCVLIAEMNKKQFNILGVGTSECKGVKKGIIVDIDTTVEAIINAVKQAEQMANIQVKSVYVNIAGGYTNIYKNKGVIAVSREDREITSEDVKRVIQAAKVVAVPAGREIIDIIPEQFIVDGYSDIKDPVGMVGVRLEVDANLIIASCTTVQNIIRSVQKAGLTVDGIIVEPIGTSSVILNEDEKELGVALIDVGAETTDISIFRKGSLTYTKVIPVGGNHITNDISIILKISSADAEKIKRQYGVASPNMIKNDEVIKINNLAGKGQKEIHIMEVAEIIDARLSEMMYLIKNEIDNNETLSSLAAGIVITGGGLFNIKGIQDVAQSYFDVPVRFGYPNYIGVASPVYAAAVGIAMYELKQKRGSSIDYKSAQPQREIAVTNEEDEEDIEKPSFITKIKEFFADFF</sequence>
<dbReference type="GO" id="GO:0032153">
    <property type="term" value="C:cell division site"/>
    <property type="evidence" value="ECO:0007669"/>
    <property type="project" value="UniProtKB-UniRule"/>
</dbReference>
<dbReference type="Proteomes" id="UP000190105">
    <property type="component" value="Unassembled WGS sequence"/>
</dbReference>
<dbReference type="CDD" id="cd24048">
    <property type="entry name" value="ASKHA_NBD_FtsA"/>
    <property type="match status" value="1"/>
</dbReference>
<dbReference type="GO" id="GO:0043093">
    <property type="term" value="P:FtsZ-dependent cytokinesis"/>
    <property type="evidence" value="ECO:0007669"/>
    <property type="project" value="UniProtKB-UniRule"/>
</dbReference>
<evidence type="ECO:0000313" key="9">
    <source>
        <dbReference type="Proteomes" id="UP000190105"/>
    </source>
</evidence>
<keyword evidence="3 5" id="KW-0472">Membrane</keyword>
<dbReference type="InterPro" id="IPR003494">
    <property type="entry name" value="SHS2_FtsA"/>
</dbReference>
<protein>
    <recommendedName>
        <fullName evidence="5 6">Cell division protein FtsA</fullName>
    </recommendedName>
</protein>
<keyword evidence="4 5" id="KW-0131">Cell cycle</keyword>
<dbReference type="NCBIfam" id="TIGR01174">
    <property type="entry name" value="ftsA"/>
    <property type="match status" value="1"/>
</dbReference>
<dbReference type="EMBL" id="FUYH01000005">
    <property type="protein sequence ID" value="SKA83463.1"/>
    <property type="molecule type" value="Genomic_DNA"/>
</dbReference>
<evidence type="ECO:0000256" key="2">
    <source>
        <dbReference type="ARBA" id="ARBA00022618"/>
    </source>
</evidence>
<comment type="function">
    <text evidence="5 6">Cell division protein that is involved in the assembly of the Z ring. May serve as a membrane anchor for the Z ring.</text>
</comment>
<dbReference type="Gene3D" id="3.30.1490.110">
    <property type="match status" value="1"/>
</dbReference>
<name>A0A1T4X1D6_9CLOT</name>
<dbReference type="PIRSF" id="PIRSF003101">
    <property type="entry name" value="FtsA"/>
    <property type="match status" value="1"/>
</dbReference>
<dbReference type="SMART" id="SM00842">
    <property type="entry name" value="FtsA"/>
    <property type="match status" value="1"/>
</dbReference>
<organism evidence="8 9">
    <name type="scientific">Caloramator quimbayensis</name>
    <dbReference type="NCBI Taxonomy" id="1147123"/>
    <lineage>
        <taxon>Bacteria</taxon>
        <taxon>Bacillati</taxon>
        <taxon>Bacillota</taxon>
        <taxon>Clostridia</taxon>
        <taxon>Eubacteriales</taxon>
        <taxon>Clostridiaceae</taxon>
        <taxon>Caloramator</taxon>
    </lineage>
</organism>
<comment type="subunit">
    <text evidence="5">Self-interacts. Interacts with FtsZ.</text>
</comment>
<feature type="domain" description="SHS2" evidence="7">
    <location>
        <begin position="5"/>
        <end position="192"/>
    </location>
</feature>
<dbReference type="Gene3D" id="3.30.420.40">
    <property type="match status" value="2"/>
</dbReference>